<dbReference type="AlphaFoldDB" id="X0XMI4"/>
<gene>
    <name evidence="1" type="ORF">S01H1_48037</name>
</gene>
<organism evidence="1">
    <name type="scientific">marine sediment metagenome</name>
    <dbReference type="NCBI Taxonomy" id="412755"/>
    <lineage>
        <taxon>unclassified sequences</taxon>
        <taxon>metagenomes</taxon>
        <taxon>ecological metagenomes</taxon>
    </lineage>
</organism>
<proteinExistence type="predicted"/>
<reference evidence="1" key="1">
    <citation type="journal article" date="2014" name="Front. Microbiol.">
        <title>High frequency of phylogenetically diverse reductive dehalogenase-homologous genes in deep subseafloor sedimentary metagenomes.</title>
        <authorList>
            <person name="Kawai M."/>
            <person name="Futagami T."/>
            <person name="Toyoda A."/>
            <person name="Takaki Y."/>
            <person name="Nishi S."/>
            <person name="Hori S."/>
            <person name="Arai W."/>
            <person name="Tsubouchi T."/>
            <person name="Morono Y."/>
            <person name="Uchiyama I."/>
            <person name="Ito T."/>
            <person name="Fujiyama A."/>
            <person name="Inagaki F."/>
            <person name="Takami H."/>
        </authorList>
    </citation>
    <scope>NUCLEOTIDE SEQUENCE</scope>
    <source>
        <strain evidence="1">Expedition CK06-06</strain>
    </source>
</reference>
<dbReference type="EMBL" id="BARS01030833">
    <property type="protein sequence ID" value="GAG26176.1"/>
    <property type="molecule type" value="Genomic_DNA"/>
</dbReference>
<sequence length="138" mass="13764">ARERVIASASRSVVFLQGAYGFTESKTGRPLRFAVSPDGSPAIGPGGQPAFTAAGNGPEVEIFYTGTGFVATDDGQITAASVVYDTDTTHGGSGGPVISLDGAVVAINAAILTDFAGSNLGVPAAEALRLLAPPPETT</sequence>
<protein>
    <recommendedName>
        <fullName evidence="2">Serine protease</fullName>
    </recommendedName>
</protein>
<name>X0XMI4_9ZZZZ</name>
<dbReference type="InterPro" id="IPR043504">
    <property type="entry name" value="Peptidase_S1_PA_chymotrypsin"/>
</dbReference>
<evidence type="ECO:0000313" key="1">
    <source>
        <dbReference type="EMBL" id="GAG26176.1"/>
    </source>
</evidence>
<dbReference type="Gene3D" id="2.40.10.10">
    <property type="entry name" value="Trypsin-like serine proteases"/>
    <property type="match status" value="1"/>
</dbReference>
<dbReference type="InterPro" id="IPR009003">
    <property type="entry name" value="Peptidase_S1_PA"/>
</dbReference>
<evidence type="ECO:0008006" key="2">
    <source>
        <dbReference type="Google" id="ProtNLM"/>
    </source>
</evidence>
<accession>X0XMI4</accession>
<dbReference type="SUPFAM" id="SSF50494">
    <property type="entry name" value="Trypsin-like serine proteases"/>
    <property type="match status" value="1"/>
</dbReference>
<comment type="caution">
    <text evidence="1">The sequence shown here is derived from an EMBL/GenBank/DDBJ whole genome shotgun (WGS) entry which is preliminary data.</text>
</comment>
<feature type="non-terminal residue" evidence="1">
    <location>
        <position position="1"/>
    </location>
</feature>